<gene>
    <name evidence="3" type="primary">khpA</name>
    <name evidence="4" type="ORF">VLK81_06430</name>
</gene>
<dbReference type="InterPro" id="IPR020627">
    <property type="entry name" value="KhpA"/>
</dbReference>
<dbReference type="EMBL" id="JAYKOT010000003">
    <property type="protein sequence ID" value="MEB3429649.1"/>
    <property type="molecule type" value="Genomic_DNA"/>
</dbReference>
<keyword evidence="2 3" id="KW-0694">RNA-binding</keyword>
<dbReference type="InterPro" id="IPR009019">
    <property type="entry name" value="KH_sf_prok-type"/>
</dbReference>
<reference evidence="4 5" key="1">
    <citation type="submission" date="2024-01" db="EMBL/GenBank/DDBJ databases">
        <title>Complete genome sequence of Citroniella saccharovorans strain M6.X9, isolated from human fecal sample.</title>
        <authorList>
            <person name="Cheng G."/>
            <person name="Westerholm M."/>
            <person name="Schnurer A."/>
        </authorList>
    </citation>
    <scope>NUCLEOTIDE SEQUENCE [LARGE SCALE GENOMIC DNA]</scope>
    <source>
        <strain evidence="4 5">DSM 29873</strain>
    </source>
</reference>
<dbReference type="GO" id="GO:0009252">
    <property type="term" value="P:peptidoglycan biosynthetic process"/>
    <property type="evidence" value="ECO:0007669"/>
    <property type="project" value="UniProtKB-UniRule"/>
</dbReference>
<keyword evidence="1 3" id="KW-0963">Cytoplasm</keyword>
<dbReference type="AlphaFoldDB" id="A0AAW9MRA7"/>
<evidence type="ECO:0000256" key="3">
    <source>
        <dbReference type="HAMAP-Rule" id="MF_00088"/>
    </source>
</evidence>
<proteinExistence type="inferred from homology"/>
<dbReference type="Pfam" id="PF13083">
    <property type="entry name" value="KH_KhpA-B"/>
    <property type="match status" value="1"/>
</dbReference>
<dbReference type="SUPFAM" id="SSF54814">
    <property type="entry name" value="Prokaryotic type KH domain (KH-domain type II)"/>
    <property type="match status" value="1"/>
</dbReference>
<comment type="subcellular location">
    <subcellularLocation>
        <location evidence="3">Cytoplasm</location>
    </subcellularLocation>
</comment>
<protein>
    <recommendedName>
        <fullName evidence="3">RNA-binding protein KhpA</fullName>
    </recommendedName>
    <alternativeName>
        <fullName evidence="3">KH-domain protein A</fullName>
    </alternativeName>
</protein>
<dbReference type="GO" id="GO:0008360">
    <property type="term" value="P:regulation of cell shape"/>
    <property type="evidence" value="ECO:0007669"/>
    <property type="project" value="UniProtKB-KW"/>
</dbReference>
<comment type="similarity">
    <text evidence="3">Belongs to the KhpA RNA-binding protein family.</text>
</comment>
<dbReference type="GO" id="GO:0005737">
    <property type="term" value="C:cytoplasm"/>
    <property type="evidence" value="ECO:0007669"/>
    <property type="project" value="UniProtKB-SubCell"/>
</dbReference>
<dbReference type="CDD" id="cd22533">
    <property type="entry name" value="KH-II_YlqC-like"/>
    <property type="match status" value="1"/>
</dbReference>
<comment type="function">
    <text evidence="3">A probable RNA chaperone. Forms a complex with KhpB which binds to cellular RNA and controls its expression. Plays a role in peptidoglycan (PG) homeostasis and cell length regulation.</text>
</comment>
<name>A0AAW9MRA7_9FIRM</name>
<sequence length="76" mass="8435">MKDLVLKIAQSLVDNPNDVDVNLIEDGNFTKIEIKVNPDDMGKIIGKHGKIAKALRTVIKACATKDNKRVHLDIIK</sequence>
<comment type="subunit">
    <text evidence="3">Forms a complex with KhpB.</text>
</comment>
<evidence type="ECO:0000256" key="1">
    <source>
        <dbReference type="ARBA" id="ARBA00022490"/>
    </source>
</evidence>
<keyword evidence="5" id="KW-1185">Reference proteome</keyword>
<dbReference type="PANTHER" id="PTHR34654">
    <property type="entry name" value="UPF0109 PROTEIN SCO5592"/>
    <property type="match status" value="1"/>
</dbReference>
<organism evidence="4 5">
    <name type="scientific">Citroniella saccharovorans</name>
    <dbReference type="NCBI Taxonomy" id="2053367"/>
    <lineage>
        <taxon>Bacteria</taxon>
        <taxon>Bacillati</taxon>
        <taxon>Bacillota</taxon>
        <taxon>Tissierellia</taxon>
        <taxon>Tissierellales</taxon>
        <taxon>Peptoniphilaceae</taxon>
        <taxon>Citroniella</taxon>
    </lineage>
</organism>
<keyword evidence="3" id="KW-0133">Cell shape</keyword>
<evidence type="ECO:0000313" key="5">
    <source>
        <dbReference type="Proteomes" id="UP001357733"/>
    </source>
</evidence>
<evidence type="ECO:0000256" key="2">
    <source>
        <dbReference type="ARBA" id="ARBA00022884"/>
    </source>
</evidence>
<accession>A0AAW9MRA7</accession>
<keyword evidence="3" id="KW-0143">Chaperone</keyword>
<comment type="caution">
    <text evidence="4">The sequence shown here is derived from an EMBL/GenBank/DDBJ whole genome shotgun (WGS) entry which is preliminary data.</text>
</comment>
<dbReference type="GO" id="GO:0003723">
    <property type="term" value="F:RNA binding"/>
    <property type="evidence" value="ECO:0007669"/>
    <property type="project" value="UniProtKB-UniRule"/>
</dbReference>
<dbReference type="RefSeq" id="WP_324619827.1">
    <property type="nucleotide sequence ID" value="NZ_JAYKOT010000003.1"/>
</dbReference>
<dbReference type="Gene3D" id="3.30.300.20">
    <property type="match status" value="1"/>
</dbReference>
<evidence type="ECO:0000313" key="4">
    <source>
        <dbReference type="EMBL" id="MEB3429649.1"/>
    </source>
</evidence>
<dbReference type="GO" id="GO:0071555">
    <property type="term" value="P:cell wall organization"/>
    <property type="evidence" value="ECO:0007669"/>
    <property type="project" value="UniProtKB-KW"/>
</dbReference>
<keyword evidence="3" id="KW-0961">Cell wall biogenesis/degradation</keyword>
<dbReference type="Proteomes" id="UP001357733">
    <property type="component" value="Unassembled WGS sequence"/>
</dbReference>
<dbReference type="InterPro" id="IPR015946">
    <property type="entry name" value="KH_dom-like_a/b"/>
</dbReference>
<dbReference type="PANTHER" id="PTHR34654:SF1">
    <property type="entry name" value="RNA-BINDING PROTEIN KHPA"/>
    <property type="match status" value="1"/>
</dbReference>
<dbReference type="HAMAP" id="MF_00088">
    <property type="entry name" value="KhpA"/>
    <property type="match status" value="1"/>
</dbReference>